<dbReference type="InterPro" id="IPR055268">
    <property type="entry name" value="PCB-like"/>
</dbReference>
<dbReference type="PANTHER" id="PTHR43778">
    <property type="entry name" value="PYRUVATE CARBOXYLASE"/>
    <property type="match status" value="1"/>
</dbReference>
<dbReference type="InterPro" id="IPR013785">
    <property type="entry name" value="Aldolase_TIM"/>
</dbReference>
<organism evidence="4 5">
    <name type="scientific">Thiocapsa marina 5811</name>
    <dbReference type="NCBI Taxonomy" id="768671"/>
    <lineage>
        <taxon>Bacteria</taxon>
        <taxon>Pseudomonadati</taxon>
        <taxon>Pseudomonadota</taxon>
        <taxon>Gammaproteobacteria</taxon>
        <taxon>Chromatiales</taxon>
        <taxon>Chromatiaceae</taxon>
        <taxon>Thiocapsa</taxon>
    </lineage>
</organism>
<evidence type="ECO:0000313" key="4">
    <source>
        <dbReference type="EMBL" id="EGV17043.1"/>
    </source>
</evidence>
<dbReference type="Pfam" id="PF00682">
    <property type="entry name" value="HMGL-like"/>
    <property type="match status" value="1"/>
</dbReference>
<dbReference type="PROSITE" id="PS50991">
    <property type="entry name" value="PYR_CT"/>
    <property type="match status" value="1"/>
</dbReference>
<dbReference type="NCBIfam" id="NF006761">
    <property type="entry name" value="PRK09282.1"/>
    <property type="match status" value="1"/>
</dbReference>
<dbReference type="InterPro" id="IPR003379">
    <property type="entry name" value="Carboxylase_cons_dom"/>
</dbReference>
<dbReference type="GO" id="GO:0004736">
    <property type="term" value="F:pyruvate carboxylase activity"/>
    <property type="evidence" value="ECO:0007669"/>
    <property type="project" value="UniProtKB-EC"/>
</dbReference>
<dbReference type="OrthoDB" id="9760256at2"/>
<dbReference type="GO" id="GO:0006814">
    <property type="term" value="P:sodium ion transport"/>
    <property type="evidence" value="ECO:0007669"/>
    <property type="project" value="InterPro"/>
</dbReference>
<evidence type="ECO:0000259" key="3">
    <source>
        <dbReference type="PROSITE" id="PS50991"/>
    </source>
</evidence>
<sequence length="607" mass="65934">MPKINITDVILRDAHQSLIATRMRTEDMLPICPKLDAIGYWSLECWGGATFDACVRFLKEDPWERLRKLREALPKTRLQMLLRGQNLLGYRHYSDDVVRAFVKRSAENGMDVFRIFDALNDLRNLKTAIEATKAAGKHAQGTICYTVSPVHDVPGFVRMGKELAAMGCDSIAVKDMAGLLTPFVTADLVKALKDSVDLPLHLHSHATSGLADMCHLKAIENGCDTIDTAISSMAGGTSHPPTESMVAALRGTPYDTGLDLEAIQEVGMYFYQVRKKYHQFESDYTGVDTRVQVNQVPGGMISNLANQLKEQNALDRMSAVLEEIPCVREDLGYPPLVTPTSQIVGTQAVLNVLTEKRYQTITNEVKLYLQGRYGRAPAAVNPTLQQQAIGGEELVECRPADLLKPELKRLVDEIGAVATSEEDTLTYAMFPEIGRAFLEHRAAGTLHPEPLEPPPSAAGAQAAPTEFNIAVHGETYHVKVTGAGHKGLAERHFYLDIDGIPEEVLVETLDEVVLTGGAEGAVKKAIAGKRPKPTQPGHVTTSMPGNIVDVLVKEGETVTAGQSVLVTEAMKMETEIQAPIGGIVTGIFVSKGDAVNPDEVLLEISGA</sequence>
<dbReference type="SUPFAM" id="SSF89000">
    <property type="entry name" value="post-HMGL domain-like"/>
    <property type="match status" value="1"/>
</dbReference>
<dbReference type="STRING" id="768671.ThimaDRAFT_3509"/>
<evidence type="ECO:0000259" key="2">
    <source>
        <dbReference type="PROSITE" id="PS50968"/>
    </source>
</evidence>
<dbReference type="PATRIC" id="fig|768671.3.peg.3709"/>
<dbReference type="PANTHER" id="PTHR43778:SF2">
    <property type="entry name" value="PYRUVATE CARBOXYLASE, MITOCHONDRIAL"/>
    <property type="match status" value="1"/>
</dbReference>
<dbReference type="CDD" id="cd06850">
    <property type="entry name" value="biotinyl_domain"/>
    <property type="match status" value="1"/>
</dbReference>
<name>F9UF06_9GAMM</name>
<dbReference type="Gene3D" id="2.40.50.100">
    <property type="match status" value="1"/>
</dbReference>
<dbReference type="Pfam" id="PF00364">
    <property type="entry name" value="Biotin_lipoyl"/>
    <property type="match status" value="1"/>
</dbReference>
<dbReference type="Gene3D" id="3.20.20.70">
    <property type="entry name" value="Aldolase class I"/>
    <property type="match status" value="1"/>
</dbReference>
<evidence type="ECO:0000313" key="5">
    <source>
        <dbReference type="Proteomes" id="UP000005459"/>
    </source>
</evidence>
<dbReference type="GO" id="GO:0005737">
    <property type="term" value="C:cytoplasm"/>
    <property type="evidence" value="ECO:0007669"/>
    <property type="project" value="TreeGrafter"/>
</dbReference>
<dbReference type="GO" id="GO:0006094">
    <property type="term" value="P:gluconeogenesis"/>
    <property type="evidence" value="ECO:0007669"/>
    <property type="project" value="TreeGrafter"/>
</dbReference>
<keyword evidence="1" id="KW-0092">Biotin</keyword>
<dbReference type="InterPro" id="IPR000089">
    <property type="entry name" value="Biotin_lipoyl"/>
</dbReference>
<protein>
    <submittedName>
        <fullName evidence="4">Oxaloacetate decarboxylase alpha subunit</fullName>
        <ecNumber evidence="4">6.4.1.1</ecNumber>
    </submittedName>
</protein>
<proteinExistence type="predicted"/>
<feature type="domain" description="Lipoyl-binding" evidence="2">
    <location>
        <begin position="527"/>
        <end position="605"/>
    </location>
</feature>
<dbReference type="CDD" id="cd07937">
    <property type="entry name" value="DRE_TIM_PC_TC_5S"/>
    <property type="match status" value="1"/>
</dbReference>
<dbReference type="InterPro" id="IPR011053">
    <property type="entry name" value="Single_hybrid_motif"/>
</dbReference>
<keyword evidence="5" id="KW-1185">Reference proteome</keyword>
<dbReference type="EC" id="6.4.1.1" evidence="4"/>
<dbReference type="eggNOG" id="COG5016">
    <property type="taxonomic scope" value="Bacteria"/>
</dbReference>
<dbReference type="NCBIfam" id="TIGR01108">
    <property type="entry name" value="oadA"/>
    <property type="match status" value="1"/>
</dbReference>
<dbReference type="Proteomes" id="UP000005459">
    <property type="component" value="Unassembled WGS sequence"/>
</dbReference>
<dbReference type="InterPro" id="IPR005776">
    <property type="entry name" value="OadA"/>
</dbReference>
<dbReference type="Pfam" id="PF02436">
    <property type="entry name" value="PYC_OADA"/>
    <property type="match status" value="1"/>
</dbReference>
<reference evidence="4 5" key="1">
    <citation type="submission" date="2011-06" db="EMBL/GenBank/DDBJ databases">
        <title>The draft genome of Thiocapsa marina 5811.</title>
        <authorList>
            <consortium name="US DOE Joint Genome Institute (JGI-PGF)"/>
            <person name="Lucas S."/>
            <person name="Han J."/>
            <person name="Cheng J.-F."/>
            <person name="Goodwin L."/>
            <person name="Pitluck S."/>
            <person name="Peters L."/>
            <person name="Land M.L."/>
            <person name="Hauser L."/>
            <person name="Vogl K."/>
            <person name="Liu Z."/>
            <person name="Imhoff J."/>
            <person name="Thiel V."/>
            <person name="Frigaard N.-U."/>
            <person name="Bryant D."/>
            <person name="Woyke T.J."/>
        </authorList>
    </citation>
    <scope>NUCLEOTIDE SEQUENCE [LARGE SCALE GENOMIC DNA]</scope>
    <source>
        <strain evidence="4 5">5811</strain>
    </source>
</reference>
<dbReference type="GO" id="GO:0008948">
    <property type="term" value="F:oxaloacetate decarboxylase activity"/>
    <property type="evidence" value="ECO:0007669"/>
    <property type="project" value="InterPro"/>
</dbReference>
<evidence type="ECO:0000256" key="1">
    <source>
        <dbReference type="ARBA" id="ARBA00023267"/>
    </source>
</evidence>
<dbReference type="SUPFAM" id="SSF51569">
    <property type="entry name" value="Aldolase"/>
    <property type="match status" value="1"/>
</dbReference>
<dbReference type="SUPFAM" id="SSF51230">
    <property type="entry name" value="Single hybrid motif"/>
    <property type="match status" value="1"/>
</dbReference>
<dbReference type="RefSeq" id="WP_007194381.1">
    <property type="nucleotide sequence ID" value="NZ_AFWV01000012.1"/>
</dbReference>
<keyword evidence="4" id="KW-0436">Ligase</keyword>
<accession>F9UF06</accession>
<gene>
    <name evidence="4" type="ORF">ThimaDRAFT_3509</name>
</gene>
<dbReference type="AlphaFoldDB" id="F9UF06"/>
<dbReference type="eggNOG" id="COG0511">
    <property type="taxonomic scope" value="Bacteria"/>
</dbReference>
<feature type="domain" description="Pyruvate carboxyltransferase" evidence="3">
    <location>
        <begin position="4"/>
        <end position="264"/>
    </location>
</feature>
<dbReference type="FunFam" id="2.40.50.100:FF:000003">
    <property type="entry name" value="Acetyl-CoA carboxylase biotin carboxyl carrier protein"/>
    <property type="match status" value="1"/>
</dbReference>
<dbReference type="InterPro" id="IPR000891">
    <property type="entry name" value="PYR_CT"/>
</dbReference>
<dbReference type="PROSITE" id="PS50968">
    <property type="entry name" value="BIOTINYL_LIPOYL"/>
    <property type="match status" value="1"/>
</dbReference>
<dbReference type="EMBL" id="AFWV01000012">
    <property type="protein sequence ID" value="EGV17043.1"/>
    <property type="molecule type" value="Genomic_DNA"/>
</dbReference>